<protein>
    <submittedName>
        <fullName evidence="2">Uncharacterized protein</fullName>
    </submittedName>
</protein>
<dbReference type="Proteomes" id="UP000218209">
    <property type="component" value="Unassembled WGS sequence"/>
</dbReference>
<evidence type="ECO:0000256" key="1">
    <source>
        <dbReference type="SAM" id="MobiDB-lite"/>
    </source>
</evidence>
<feature type="region of interest" description="Disordered" evidence="1">
    <location>
        <begin position="1"/>
        <end position="57"/>
    </location>
</feature>
<accession>A0A1X6P7M6</accession>
<evidence type="ECO:0000313" key="2">
    <source>
        <dbReference type="EMBL" id="OSX76766.1"/>
    </source>
</evidence>
<feature type="compositionally biased region" description="Low complexity" evidence="1">
    <location>
        <begin position="37"/>
        <end position="46"/>
    </location>
</feature>
<name>A0A1X6P7M6_PORUM</name>
<gene>
    <name evidence="2" type="ORF">BU14_0176s0008</name>
</gene>
<feature type="compositionally biased region" description="Basic and acidic residues" evidence="1">
    <location>
        <begin position="377"/>
        <end position="395"/>
    </location>
</feature>
<dbReference type="AlphaFoldDB" id="A0A1X6P7M6"/>
<reference evidence="2 3" key="1">
    <citation type="submission" date="2017-03" db="EMBL/GenBank/DDBJ databases">
        <title>WGS assembly of Porphyra umbilicalis.</title>
        <authorList>
            <person name="Brawley S.H."/>
            <person name="Blouin N.A."/>
            <person name="Ficko-Blean E."/>
            <person name="Wheeler G.L."/>
            <person name="Lohr M."/>
            <person name="Goodson H.V."/>
            <person name="Jenkins J.W."/>
            <person name="Blaby-Haas C.E."/>
            <person name="Helliwell K.E."/>
            <person name="Chan C."/>
            <person name="Marriage T."/>
            <person name="Bhattacharya D."/>
            <person name="Klein A.S."/>
            <person name="Badis Y."/>
            <person name="Brodie J."/>
            <person name="Cao Y."/>
            <person name="Collen J."/>
            <person name="Dittami S.M."/>
            <person name="Gachon C.M."/>
            <person name="Green B.R."/>
            <person name="Karpowicz S."/>
            <person name="Kim J.W."/>
            <person name="Kudahl U."/>
            <person name="Lin S."/>
            <person name="Michel G."/>
            <person name="Mittag M."/>
            <person name="Olson B.J."/>
            <person name="Pangilinan J."/>
            <person name="Peng Y."/>
            <person name="Qiu H."/>
            <person name="Shu S."/>
            <person name="Singer J.T."/>
            <person name="Smith A.G."/>
            <person name="Sprecher B.N."/>
            <person name="Wagner V."/>
            <person name="Wang W."/>
            <person name="Wang Z.-Y."/>
            <person name="Yan J."/>
            <person name="Yarish C."/>
            <person name="Zoeuner-Riek S."/>
            <person name="Zhuang Y."/>
            <person name="Zou Y."/>
            <person name="Lindquist E.A."/>
            <person name="Grimwood J."/>
            <person name="Barry K."/>
            <person name="Rokhsar D.S."/>
            <person name="Schmutz J."/>
            <person name="Stiller J.W."/>
            <person name="Grossman A.R."/>
            <person name="Prochnik S.E."/>
        </authorList>
    </citation>
    <scope>NUCLEOTIDE SEQUENCE [LARGE SCALE GENOMIC DNA]</scope>
    <source>
        <strain evidence="2">4086291</strain>
    </source>
</reference>
<organism evidence="2 3">
    <name type="scientific">Porphyra umbilicalis</name>
    <name type="common">Purple laver</name>
    <name type="synonym">Red alga</name>
    <dbReference type="NCBI Taxonomy" id="2786"/>
    <lineage>
        <taxon>Eukaryota</taxon>
        <taxon>Rhodophyta</taxon>
        <taxon>Bangiophyceae</taxon>
        <taxon>Bangiales</taxon>
        <taxon>Bangiaceae</taxon>
        <taxon>Porphyra</taxon>
    </lineage>
</organism>
<sequence>MAIDIKRWVTQTPRADRGERGASVRSHGRRRKAAVGRPCPTLPRLTGPRRTRRQGPAYTTPVTFLRVATLATCTPSGETAATKVGCPDTASALAGSWGDLWVELAFDQPGGRGGQGGGRRTRSCVTLRTVVDISIVNWAVELDTASLPHLVGPTASHSSGRTRSAWVATVARQPATQPQHDHNTHFRTAILSVSGRLAGHACGARGHIFIDFGRGFWATNWAATGPLGVDNACARQTTGTQVNLIAQCPPSVCWRGPGRPNGGLRAALLLFRPAGSREGMEFARHTTDGEEHGRGHHAVAEFQCTVLDRRRRVVMSLGTMSGPLVVRIALRVTCLFVSTIVASKQNNRYAEVSRQGTKGVAALPTWPLLGAGGTTRTTHERCAGRPPARERHEPADVAVEAPNRLPLCRPRPSEVHTQNGKLCGSGRVTVGPDCGHGNCLSSWSVSLAPELAYRTLGPALCQSTMPCLGRPLAGAARSLPTGEEASSHPPRTLIGEPPASAATRPTGGVWPRIGAR</sequence>
<feature type="region of interest" description="Disordered" evidence="1">
    <location>
        <begin position="478"/>
        <end position="516"/>
    </location>
</feature>
<evidence type="ECO:0000313" key="3">
    <source>
        <dbReference type="Proteomes" id="UP000218209"/>
    </source>
</evidence>
<proteinExistence type="predicted"/>
<dbReference type="EMBL" id="KV918856">
    <property type="protein sequence ID" value="OSX76766.1"/>
    <property type="molecule type" value="Genomic_DNA"/>
</dbReference>
<keyword evidence="3" id="KW-1185">Reference proteome</keyword>
<feature type="region of interest" description="Disordered" evidence="1">
    <location>
        <begin position="374"/>
        <end position="395"/>
    </location>
</feature>